<feature type="compositionally biased region" description="Basic and acidic residues" evidence="2">
    <location>
        <begin position="838"/>
        <end position="849"/>
    </location>
</feature>
<feature type="compositionally biased region" description="Basic and acidic residues" evidence="2">
    <location>
        <begin position="578"/>
        <end position="598"/>
    </location>
</feature>
<dbReference type="GO" id="GO:0005200">
    <property type="term" value="F:structural constituent of cytoskeleton"/>
    <property type="evidence" value="ECO:0007669"/>
    <property type="project" value="TreeGrafter"/>
</dbReference>
<evidence type="ECO:0000313" key="4">
    <source>
        <dbReference type="Proteomes" id="UP000192596"/>
    </source>
</evidence>
<comment type="caution">
    <text evidence="3">The sequence shown here is derived from an EMBL/GenBank/DDBJ whole genome shotgun (WGS) entry which is preliminary data.</text>
</comment>
<dbReference type="GO" id="GO:0005856">
    <property type="term" value="C:cytoskeleton"/>
    <property type="evidence" value="ECO:0007669"/>
    <property type="project" value="TreeGrafter"/>
</dbReference>
<evidence type="ECO:0000313" key="3">
    <source>
        <dbReference type="EMBL" id="OQO12822.1"/>
    </source>
</evidence>
<feature type="region of interest" description="Disordered" evidence="2">
    <location>
        <begin position="190"/>
        <end position="230"/>
    </location>
</feature>
<keyword evidence="1" id="KW-0175">Coiled coil</keyword>
<organism evidence="3 4">
    <name type="scientific">Cryoendolithus antarcticus</name>
    <dbReference type="NCBI Taxonomy" id="1507870"/>
    <lineage>
        <taxon>Eukaryota</taxon>
        <taxon>Fungi</taxon>
        <taxon>Dikarya</taxon>
        <taxon>Ascomycota</taxon>
        <taxon>Pezizomycotina</taxon>
        <taxon>Dothideomycetes</taxon>
        <taxon>Dothideomycetidae</taxon>
        <taxon>Cladosporiales</taxon>
        <taxon>Cladosporiaceae</taxon>
        <taxon>Cryoendolithus</taxon>
    </lineage>
</organism>
<sequence>MDERTFQEELRQLKLRLAQLTADSQRRLIREDPRNNEFSVSNGYHNYVFTSQADYLNSGLASGTRDGPAPHRLPTMFSTPQGSDNLPGYSTEERLQRLLDSGASLSPSTQPQHQAARSLFPPTASMLYGSGIDQSSFPVHHNNMTIPSGPVFWQLISALKMDVRQIDGRVAKLEQSFEDLEERVEALEPSKFTPEGSVESDGGGYVKVEDSDDSGAEVLSESHSPRLDDDLGRVLHDDARHALRSFSDLPWSNDRVRCELTNPRVPLPPSQLRAMQTLDDIPCLSESPTVTQEIRADLPSGVNFRDREIAKLDDLLRDATETNRSQEELLTAKDDKIANLELRLRNSQTTAATWEIIAHELQDELAERKQQIDESYNESTTLHAQLSAKCTELSDLTAHYEENLDHQNEQYNEYTESCRLGEEQLQQHNMSLEQSLKARDDYIVSLEYAAEAQSNDIGALQQAQEAYEDQIASLSAFCEQKDAIFHQQQAIIARGREMLESRDADHDANRVRAEDAEASLQRHRARHEELVSVLAQRHAEIAALKAQQVREENVNRSRDAHVEMLRCENDKLRHEVAGLKNVIRDGKTSRRQDAEHGQGSDSPAPPGSTGREHARKPSDPDQVHAEVIDDLARAMSETPHSAQPTEPFAHAVKIMRDGTRRREIPSWAPRSIRGYSRLPHEEARAQVWALNEQEGPKQRPQHQFGVASPLNSRQSTGSARRREDRREDAPTRSRGHRDDSYRHRASRHMYGRSDDPSADEGSSERPSRRKLPLDATLLPPLPAPVEPARMESMPNLRASTHERRSRADRHSGLSRHASMAEMPKRRLQAYVETEEEGEGGRGRDGSLLD</sequence>
<proteinExistence type="predicted"/>
<dbReference type="EMBL" id="NAJO01000004">
    <property type="protein sequence ID" value="OQO12822.1"/>
    <property type="molecule type" value="Genomic_DNA"/>
</dbReference>
<dbReference type="AlphaFoldDB" id="A0A1V8TNP5"/>
<feature type="compositionally biased region" description="Basic and acidic residues" evidence="2">
    <location>
        <begin position="610"/>
        <end position="622"/>
    </location>
</feature>
<dbReference type="OrthoDB" id="3644453at2759"/>
<feature type="region of interest" description="Disordered" evidence="2">
    <location>
        <begin position="692"/>
        <end position="825"/>
    </location>
</feature>
<name>A0A1V8TNP5_9PEZI</name>
<protein>
    <submittedName>
        <fullName evidence="3">Uncharacterized protein</fullName>
    </submittedName>
</protein>
<keyword evidence="4" id="KW-1185">Reference proteome</keyword>
<evidence type="ECO:0000256" key="1">
    <source>
        <dbReference type="SAM" id="Coils"/>
    </source>
</evidence>
<dbReference type="PANTHER" id="PTHR47357">
    <property type="entry name" value="COP1-INTERACTIVE PROTEIN 1"/>
    <property type="match status" value="1"/>
</dbReference>
<dbReference type="PANTHER" id="PTHR47357:SF11">
    <property type="entry name" value="BINDING PROTEIN, PUTATIVE-RELATED"/>
    <property type="match status" value="1"/>
</dbReference>
<evidence type="ECO:0000256" key="2">
    <source>
        <dbReference type="SAM" id="MobiDB-lite"/>
    </source>
</evidence>
<feature type="region of interest" description="Disordered" evidence="2">
    <location>
        <begin position="830"/>
        <end position="849"/>
    </location>
</feature>
<accession>A0A1V8TNP5</accession>
<dbReference type="InParanoid" id="A0A1V8TNP5"/>
<feature type="region of interest" description="Disordered" evidence="2">
    <location>
        <begin position="578"/>
        <end position="622"/>
    </location>
</feature>
<feature type="coiled-coil region" evidence="1">
    <location>
        <begin position="309"/>
        <end position="417"/>
    </location>
</feature>
<reference evidence="4" key="1">
    <citation type="submission" date="2017-03" db="EMBL/GenBank/DDBJ databases">
        <title>Genomes of endolithic fungi from Antarctica.</title>
        <authorList>
            <person name="Coleine C."/>
            <person name="Masonjones S."/>
            <person name="Stajich J.E."/>
        </authorList>
    </citation>
    <scope>NUCLEOTIDE SEQUENCE [LARGE SCALE GENOMIC DNA]</scope>
    <source>
        <strain evidence="4">CCFEE 5527</strain>
    </source>
</reference>
<gene>
    <name evidence="3" type="ORF">B0A48_02286</name>
</gene>
<dbReference type="Proteomes" id="UP000192596">
    <property type="component" value="Unassembled WGS sequence"/>
</dbReference>
<feature type="compositionally biased region" description="Basic and acidic residues" evidence="2">
    <location>
        <begin position="720"/>
        <end position="742"/>
    </location>
</feature>
<dbReference type="STRING" id="1507870.A0A1V8TNP5"/>
<feature type="compositionally biased region" description="Polar residues" evidence="2">
    <location>
        <begin position="709"/>
        <end position="718"/>
    </location>
</feature>
<feature type="coiled-coil region" evidence="1">
    <location>
        <begin position="163"/>
        <end position="190"/>
    </location>
</feature>